<sequence length="136" mass="15097">MRGNILKRGEREEGEECDGSGWHVAVGTGRGGTCEGEELSWRHAWRVVSSGTVKAATVTGFEAVGNVNNKDLDEIKKKLQMSSCECDGLREKRNSHPSNFFDATRRTLSAAASQEDERSKEKVRQLVVVRAFKIQD</sequence>
<organism evidence="2 3">
    <name type="scientific">Sphenostylis stenocarpa</name>
    <dbReference type="NCBI Taxonomy" id="92480"/>
    <lineage>
        <taxon>Eukaryota</taxon>
        <taxon>Viridiplantae</taxon>
        <taxon>Streptophyta</taxon>
        <taxon>Embryophyta</taxon>
        <taxon>Tracheophyta</taxon>
        <taxon>Spermatophyta</taxon>
        <taxon>Magnoliopsida</taxon>
        <taxon>eudicotyledons</taxon>
        <taxon>Gunneridae</taxon>
        <taxon>Pentapetalae</taxon>
        <taxon>rosids</taxon>
        <taxon>fabids</taxon>
        <taxon>Fabales</taxon>
        <taxon>Fabaceae</taxon>
        <taxon>Papilionoideae</taxon>
        <taxon>50 kb inversion clade</taxon>
        <taxon>NPAAA clade</taxon>
        <taxon>indigoferoid/millettioid clade</taxon>
        <taxon>Phaseoleae</taxon>
        <taxon>Sphenostylis</taxon>
    </lineage>
</organism>
<dbReference type="Gramene" id="rna-AYBTSS11_LOCUS15008">
    <property type="protein sequence ID" value="CAJ1951887.1"/>
    <property type="gene ID" value="gene-AYBTSS11_LOCUS15008"/>
</dbReference>
<name>A0AA86SCJ4_9FABA</name>
<evidence type="ECO:0000256" key="1">
    <source>
        <dbReference type="SAM" id="MobiDB-lite"/>
    </source>
</evidence>
<accession>A0AA86SCJ4</accession>
<dbReference type="Proteomes" id="UP001189624">
    <property type="component" value="Chromosome 4"/>
</dbReference>
<evidence type="ECO:0000313" key="2">
    <source>
        <dbReference type="EMBL" id="CAJ1951887.1"/>
    </source>
</evidence>
<feature type="region of interest" description="Disordered" evidence="1">
    <location>
        <begin position="1"/>
        <end position="22"/>
    </location>
</feature>
<gene>
    <name evidence="2" type="ORF">AYBTSS11_LOCUS15008</name>
</gene>
<dbReference type="AlphaFoldDB" id="A0AA86SCJ4"/>
<evidence type="ECO:0000313" key="3">
    <source>
        <dbReference type="Proteomes" id="UP001189624"/>
    </source>
</evidence>
<reference evidence="2" key="1">
    <citation type="submission" date="2023-10" db="EMBL/GenBank/DDBJ databases">
        <authorList>
            <person name="Domelevo Entfellner J.-B."/>
        </authorList>
    </citation>
    <scope>NUCLEOTIDE SEQUENCE</scope>
</reference>
<keyword evidence="3" id="KW-1185">Reference proteome</keyword>
<protein>
    <submittedName>
        <fullName evidence="2">Uncharacterized protein</fullName>
    </submittedName>
</protein>
<dbReference type="EMBL" id="OY731401">
    <property type="protein sequence ID" value="CAJ1951887.1"/>
    <property type="molecule type" value="Genomic_DNA"/>
</dbReference>
<proteinExistence type="predicted"/>